<keyword evidence="4" id="KW-1185">Reference proteome</keyword>
<dbReference type="Pfam" id="PF07552">
    <property type="entry name" value="Coat_X"/>
    <property type="match status" value="2"/>
</dbReference>
<dbReference type="EMBL" id="MAYT01000004">
    <property type="protein sequence ID" value="OCA91937.1"/>
    <property type="molecule type" value="Genomic_DNA"/>
</dbReference>
<evidence type="ECO:0000256" key="1">
    <source>
        <dbReference type="SAM" id="Phobius"/>
    </source>
</evidence>
<feature type="domain" description="Spore coat protein X/V" evidence="2">
    <location>
        <begin position="88"/>
        <end position="145"/>
    </location>
</feature>
<reference evidence="4" key="1">
    <citation type="submission" date="2016-05" db="EMBL/GenBank/DDBJ databases">
        <authorList>
            <person name="Liu B."/>
            <person name="Wang J."/>
            <person name="Zhu Y."/>
            <person name="Liu G."/>
            <person name="Chen Q."/>
            <person name="Chen Z."/>
            <person name="Lan J."/>
            <person name="Che J."/>
            <person name="Ge C."/>
            <person name="Shi H."/>
            <person name="Pan Z."/>
            <person name="Liu X."/>
        </authorList>
    </citation>
    <scope>NUCLEOTIDE SEQUENCE [LARGE SCALE GENOMIC DNA]</scope>
    <source>
        <strain evidence="4">FJAT-27215</strain>
    </source>
</reference>
<comment type="caution">
    <text evidence="3">The sequence shown here is derived from an EMBL/GenBank/DDBJ whole genome shotgun (WGS) entry which is preliminary data.</text>
</comment>
<keyword evidence="3" id="KW-0167">Capsid protein</keyword>
<proteinExistence type="predicted"/>
<gene>
    <name evidence="3" type="ORF">A8F95_19445</name>
</gene>
<dbReference type="AlphaFoldDB" id="A0A1B9B766"/>
<dbReference type="Proteomes" id="UP000092578">
    <property type="component" value="Unassembled WGS sequence"/>
</dbReference>
<evidence type="ECO:0000313" key="3">
    <source>
        <dbReference type="EMBL" id="OCA91937.1"/>
    </source>
</evidence>
<feature type="transmembrane region" description="Helical" evidence="1">
    <location>
        <begin position="125"/>
        <end position="145"/>
    </location>
</feature>
<evidence type="ECO:0000259" key="2">
    <source>
        <dbReference type="Pfam" id="PF07552"/>
    </source>
</evidence>
<sequence>MDLTERRCNRSWNALDASSSHPLSNEAQDLTGTIETIQQSFEQIIVIDSADVEIVTTDTQAALSVQVALQAAIALVISISIADSDRAERITQDLLGRLRSSQVNRQQTYVENSRGVRITTTDTDLVVNIQLLLQVLVALLVRIGIL</sequence>
<keyword evidence="3" id="KW-0946">Virion</keyword>
<name>A0A1B9B766_9BACI</name>
<keyword evidence="1" id="KW-1133">Transmembrane helix</keyword>
<keyword evidence="1" id="KW-0472">Membrane</keyword>
<keyword evidence="1" id="KW-0812">Transmembrane</keyword>
<protein>
    <submittedName>
        <fullName evidence="3">Spore coat protein</fullName>
    </submittedName>
</protein>
<dbReference type="InterPro" id="IPR011428">
    <property type="entry name" value="Spore_coat_X/V"/>
</dbReference>
<accession>A0A1B9B766</accession>
<dbReference type="RefSeq" id="WP_065409755.1">
    <property type="nucleotide sequence ID" value="NZ_MAYT01000004.1"/>
</dbReference>
<dbReference type="GO" id="GO:0031160">
    <property type="term" value="C:spore wall"/>
    <property type="evidence" value="ECO:0007669"/>
    <property type="project" value="InterPro"/>
</dbReference>
<organism evidence="3 4">
    <name type="scientific">Pseudobacillus wudalianchiensis</name>
    <dbReference type="NCBI Taxonomy" id="1743143"/>
    <lineage>
        <taxon>Bacteria</taxon>
        <taxon>Bacillati</taxon>
        <taxon>Bacillota</taxon>
        <taxon>Bacilli</taxon>
        <taxon>Bacillales</taxon>
        <taxon>Bacillaceae</taxon>
        <taxon>Pseudobacillus</taxon>
    </lineage>
</organism>
<evidence type="ECO:0000313" key="4">
    <source>
        <dbReference type="Proteomes" id="UP000092578"/>
    </source>
</evidence>
<feature type="domain" description="Spore coat protein X/V" evidence="2">
    <location>
        <begin position="26"/>
        <end position="81"/>
    </location>
</feature>
<dbReference type="GO" id="GO:0030435">
    <property type="term" value="P:sporulation resulting in formation of a cellular spore"/>
    <property type="evidence" value="ECO:0007669"/>
    <property type="project" value="InterPro"/>
</dbReference>